<proteinExistence type="predicted"/>
<name>A0A9P3GB99_9APHY</name>
<dbReference type="EMBL" id="BPQB01000029">
    <property type="protein sequence ID" value="GJE92898.1"/>
    <property type="molecule type" value="Genomic_DNA"/>
</dbReference>
<accession>A0A9P3GB99</accession>
<organism evidence="1 2">
    <name type="scientific">Phanerochaete sordida</name>
    <dbReference type="NCBI Taxonomy" id="48140"/>
    <lineage>
        <taxon>Eukaryota</taxon>
        <taxon>Fungi</taxon>
        <taxon>Dikarya</taxon>
        <taxon>Basidiomycota</taxon>
        <taxon>Agaricomycotina</taxon>
        <taxon>Agaricomycetes</taxon>
        <taxon>Polyporales</taxon>
        <taxon>Phanerochaetaceae</taxon>
        <taxon>Phanerochaete</taxon>
    </lineage>
</organism>
<comment type="caution">
    <text evidence="1">The sequence shown here is derived from an EMBL/GenBank/DDBJ whole genome shotgun (WGS) entry which is preliminary data.</text>
</comment>
<dbReference type="Proteomes" id="UP000703269">
    <property type="component" value="Unassembled WGS sequence"/>
</dbReference>
<gene>
    <name evidence="1" type="ORF">PsYK624_090560</name>
</gene>
<protein>
    <submittedName>
        <fullName evidence="1">Uncharacterized protein</fullName>
    </submittedName>
</protein>
<dbReference type="AlphaFoldDB" id="A0A9P3GB99"/>
<evidence type="ECO:0000313" key="2">
    <source>
        <dbReference type="Proteomes" id="UP000703269"/>
    </source>
</evidence>
<dbReference type="OrthoDB" id="2799313at2759"/>
<reference evidence="1 2" key="1">
    <citation type="submission" date="2021-08" db="EMBL/GenBank/DDBJ databases">
        <title>Draft Genome Sequence of Phanerochaete sordida strain YK-624.</title>
        <authorList>
            <person name="Mori T."/>
            <person name="Dohra H."/>
            <person name="Suzuki T."/>
            <person name="Kawagishi H."/>
            <person name="Hirai H."/>
        </authorList>
    </citation>
    <scope>NUCLEOTIDE SEQUENCE [LARGE SCALE GENOMIC DNA]</scope>
    <source>
        <strain evidence="1 2">YK-624</strain>
    </source>
</reference>
<keyword evidence="2" id="KW-1185">Reference proteome</keyword>
<sequence>MDCEEFTYHSFATLEDAPGLVVPQKVYVANSHFDRRQPIIFPSGTYLWKAEASHYVDQPAYRARPTTSARDKLKFTLRLAWHGYKPWNRVIQGTERSDAPGPVALGILAKEIADAIRFFYQMHTEVATSEPGWAVTRIPFEKLILLELRHVSDGSWQPVLCYDAQ</sequence>
<evidence type="ECO:0000313" key="1">
    <source>
        <dbReference type="EMBL" id="GJE92898.1"/>
    </source>
</evidence>